<proteinExistence type="inferred from homology"/>
<keyword evidence="8" id="KW-1185">Reference proteome</keyword>
<evidence type="ECO:0000313" key="8">
    <source>
        <dbReference type="Proteomes" id="UP000694501"/>
    </source>
</evidence>
<dbReference type="InterPro" id="IPR000064">
    <property type="entry name" value="NLP_P60_dom"/>
</dbReference>
<organism evidence="7 8">
    <name type="scientific">Streptomyces tardus</name>
    <dbReference type="NCBI Taxonomy" id="2780544"/>
    <lineage>
        <taxon>Bacteria</taxon>
        <taxon>Bacillati</taxon>
        <taxon>Actinomycetota</taxon>
        <taxon>Actinomycetes</taxon>
        <taxon>Kitasatosporales</taxon>
        <taxon>Streptomycetaceae</taxon>
        <taxon>Streptomyces</taxon>
    </lineage>
</organism>
<comment type="similarity">
    <text evidence="1">Belongs to the peptidase C40 family.</text>
</comment>
<dbReference type="GO" id="GO:0006508">
    <property type="term" value="P:proteolysis"/>
    <property type="evidence" value="ECO:0007669"/>
    <property type="project" value="UniProtKB-KW"/>
</dbReference>
<gene>
    <name evidence="7" type="ORF">JGS22_003790</name>
</gene>
<dbReference type="EMBL" id="JAELVF020000001">
    <property type="protein sequence ID" value="MBU7596782.1"/>
    <property type="molecule type" value="Genomic_DNA"/>
</dbReference>
<evidence type="ECO:0000259" key="6">
    <source>
        <dbReference type="PROSITE" id="PS51935"/>
    </source>
</evidence>
<feature type="domain" description="NlpC/P60" evidence="6">
    <location>
        <begin position="193"/>
        <end position="364"/>
    </location>
</feature>
<protein>
    <submittedName>
        <fullName evidence="7">C40 family peptidase</fullName>
    </submittedName>
</protein>
<evidence type="ECO:0000256" key="2">
    <source>
        <dbReference type="ARBA" id="ARBA00022670"/>
    </source>
</evidence>
<keyword evidence="4" id="KW-0788">Thiol protease</keyword>
<evidence type="ECO:0000313" key="7">
    <source>
        <dbReference type="EMBL" id="MBU7596782.1"/>
    </source>
</evidence>
<dbReference type="Pfam" id="PF00877">
    <property type="entry name" value="NLPC_P60"/>
    <property type="match status" value="1"/>
</dbReference>
<feature type="region of interest" description="Disordered" evidence="5">
    <location>
        <begin position="270"/>
        <end position="289"/>
    </location>
</feature>
<dbReference type="SUPFAM" id="SSF54001">
    <property type="entry name" value="Cysteine proteinases"/>
    <property type="match status" value="1"/>
</dbReference>
<sequence length="364" mass="38872">MTTRMTVKPRPVLHSVTALALLAAGTCFTLELRKAEAGSPPPAPALAENALAAPLAAPGAAEREPLDRSWQRLRNPDRSVLRGADGELLATFTDGARTATLTGPSRSFTEPEHTGARIVTIDWVRLLPRAWEQGAERERWFTAWLRQQLGSTEADLFAYAFQYTAGAAVRKDRDGVPYAGDASFGPLPKGSQNASDRLKQSDVPDYLGTPHTFPDGTTVRPDPQRYRSLDCSGYLRTVVGHRGGYPLAPDDEAGGGLPRTADAMARSGLGAEVVPPAPGSAGGTGRPASLDTLHPGDLVFFELRRNGGRLDHAGLYLGRDTDGHQVFISSRAEADGPTVGDTGGASRLDGEGYYAQAFRMARRL</sequence>
<reference evidence="7" key="1">
    <citation type="submission" date="2021-06" db="EMBL/GenBank/DDBJ databases">
        <title>Sequencing of actinobacteria type strains.</title>
        <authorList>
            <person name="Nguyen G.-S."/>
            <person name="Wentzel A."/>
        </authorList>
    </citation>
    <scope>NUCLEOTIDE SEQUENCE</scope>
    <source>
        <strain evidence="7">P38-E01</strain>
    </source>
</reference>
<dbReference type="Gene3D" id="3.90.1720.10">
    <property type="entry name" value="endopeptidase domain like (from Nostoc punctiforme)"/>
    <property type="match status" value="1"/>
</dbReference>
<keyword evidence="3" id="KW-0378">Hydrolase</keyword>
<evidence type="ECO:0000256" key="5">
    <source>
        <dbReference type="SAM" id="MobiDB-lite"/>
    </source>
</evidence>
<feature type="region of interest" description="Disordered" evidence="5">
    <location>
        <begin position="180"/>
        <end position="225"/>
    </location>
</feature>
<name>A0A949N4B4_9ACTN</name>
<dbReference type="Proteomes" id="UP000694501">
    <property type="component" value="Unassembled WGS sequence"/>
</dbReference>
<evidence type="ECO:0000256" key="3">
    <source>
        <dbReference type="ARBA" id="ARBA00022801"/>
    </source>
</evidence>
<dbReference type="AlphaFoldDB" id="A0A949N4B4"/>
<comment type="caution">
    <text evidence="7">The sequence shown here is derived from an EMBL/GenBank/DDBJ whole genome shotgun (WGS) entry which is preliminary data.</text>
</comment>
<keyword evidence="2" id="KW-0645">Protease</keyword>
<evidence type="ECO:0000256" key="4">
    <source>
        <dbReference type="ARBA" id="ARBA00022807"/>
    </source>
</evidence>
<accession>A0A949N4B4</accession>
<dbReference type="RefSeq" id="WP_211041998.1">
    <property type="nucleotide sequence ID" value="NZ_JAELVF020000001.1"/>
</dbReference>
<dbReference type="InterPro" id="IPR038765">
    <property type="entry name" value="Papain-like_cys_pep_sf"/>
</dbReference>
<dbReference type="PROSITE" id="PS51935">
    <property type="entry name" value="NLPC_P60"/>
    <property type="match status" value="1"/>
</dbReference>
<evidence type="ECO:0000256" key="1">
    <source>
        <dbReference type="ARBA" id="ARBA00007074"/>
    </source>
</evidence>
<dbReference type="GO" id="GO:0008234">
    <property type="term" value="F:cysteine-type peptidase activity"/>
    <property type="evidence" value="ECO:0007669"/>
    <property type="project" value="UniProtKB-KW"/>
</dbReference>